<evidence type="ECO:0000313" key="4">
    <source>
        <dbReference type="EMBL" id="GMI33229.1"/>
    </source>
</evidence>
<accession>A0A9W7G603</accession>
<comment type="caution">
    <text evidence="4">The sequence shown here is derived from an EMBL/GenBank/DDBJ whole genome shotgun (WGS) entry which is preliminary data.</text>
</comment>
<feature type="signal peptide" evidence="3">
    <location>
        <begin position="1"/>
        <end position="19"/>
    </location>
</feature>
<dbReference type="SUPFAM" id="SSF53254">
    <property type="entry name" value="Phosphoglycerate mutase-like"/>
    <property type="match status" value="1"/>
</dbReference>
<evidence type="ECO:0000256" key="1">
    <source>
        <dbReference type="ARBA" id="ARBA00005375"/>
    </source>
</evidence>
<dbReference type="Proteomes" id="UP001165065">
    <property type="component" value="Unassembled WGS sequence"/>
</dbReference>
<evidence type="ECO:0000313" key="5">
    <source>
        <dbReference type="Proteomes" id="UP001165065"/>
    </source>
</evidence>
<dbReference type="InterPro" id="IPR000560">
    <property type="entry name" value="His_Pase_clade-2"/>
</dbReference>
<feature type="chain" id="PRO_5040827047" description="Acid phosphatase" evidence="3">
    <location>
        <begin position="20"/>
        <end position="364"/>
    </location>
</feature>
<evidence type="ECO:0000256" key="3">
    <source>
        <dbReference type="SAM" id="SignalP"/>
    </source>
</evidence>
<comment type="similarity">
    <text evidence="1">Belongs to the histidine acid phosphatase family.</text>
</comment>
<evidence type="ECO:0008006" key="6">
    <source>
        <dbReference type="Google" id="ProtNLM"/>
    </source>
</evidence>
<organism evidence="4 5">
    <name type="scientific">Triparma columacea</name>
    <dbReference type="NCBI Taxonomy" id="722753"/>
    <lineage>
        <taxon>Eukaryota</taxon>
        <taxon>Sar</taxon>
        <taxon>Stramenopiles</taxon>
        <taxon>Ochrophyta</taxon>
        <taxon>Bolidophyceae</taxon>
        <taxon>Parmales</taxon>
        <taxon>Triparmaceae</taxon>
        <taxon>Triparma</taxon>
    </lineage>
</organism>
<dbReference type="GO" id="GO:0016791">
    <property type="term" value="F:phosphatase activity"/>
    <property type="evidence" value="ECO:0007669"/>
    <property type="project" value="TreeGrafter"/>
</dbReference>
<reference evidence="5" key="1">
    <citation type="journal article" date="2023" name="Commun. Biol.">
        <title>Genome analysis of Parmales, the sister group of diatoms, reveals the evolutionary specialization of diatoms from phago-mixotrophs to photoautotrophs.</title>
        <authorList>
            <person name="Ban H."/>
            <person name="Sato S."/>
            <person name="Yoshikawa S."/>
            <person name="Yamada K."/>
            <person name="Nakamura Y."/>
            <person name="Ichinomiya M."/>
            <person name="Sato N."/>
            <person name="Blanc-Mathieu R."/>
            <person name="Endo H."/>
            <person name="Kuwata A."/>
            <person name="Ogata H."/>
        </authorList>
    </citation>
    <scope>NUCLEOTIDE SEQUENCE [LARGE SCALE GENOMIC DNA]</scope>
</reference>
<sequence>MFNIRLFLSISLLFRFTSSSPNSKSSFPRLILIHRHGDRTPITPLLDQEYWASQLPQPEHIKRLSEGVNIVRGEESNSHLASGSGCWGKLTMTGLLQMVNLGQTLQEIVSSHGYLPSDVRWVSTDFQRTLESLLGVRAGFEGESGLEEIEVDATRTNELIPDPQPRLTEKQAELERDIVNSEDFKAWDGEHEADRLRLSEVLSPLLSPSASTVSFGVGEESKSPPPGLQWAKLSEVLKCLSTRDLLPPLVSPDDVVLASTHASKRWFKILDLPSMKSSLSKSALPLLRRWAVRNKVTVVSAHDSTLIMYLALLGCEKPEVWPGYGAYLEIRVEEGGMFEVRLNGDKVGGGEGLDLGEAEGGGEL</sequence>
<dbReference type="OrthoDB" id="10257284at2759"/>
<keyword evidence="2" id="KW-0378">Hydrolase</keyword>
<dbReference type="Pfam" id="PF00328">
    <property type="entry name" value="His_Phos_2"/>
    <property type="match status" value="1"/>
</dbReference>
<protein>
    <recommendedName>
        <fullName evidence="6">Acid phosphatase</fullName>
    </recommendedName>
</protein>
<dbReference type="InterPro" id="IPR050645">
    <property type="entry name" value="Histidine_acid_phosphatase"/>
</dbReference>
<dbReference type="AlphaFoldDB" id="A0A9W7G603"/>
<dbReference type="EMBL" id="BRYA01000812">
    <property type="protein sequence ID" value="GMI33229.1"/>
    <property type="molecule type" value="Genomic_DNA"/>
</dbReference>
<dbReference type="InterPro" id="IPR029033">
    <property type="entry name" value="His_PPase_superfam"/>
</dbReference>
<dbReference type="PANTHER" id="PTHR11567">
    <property type="entry name" value="ACID PHOSPHATASE-RELATED"/>
    <property type="match status" value="1"/>
</dbReference>
<name>A0A9W7G603_9STRA</name>
<dbReference type="Gene3D" id="3.40.50.1240">
    <property type="entry name" value="Phosphoglycerate mutase-like"/>
    <property type="match status" value="1"/>
</dbReference>
<evidence type="ECO:0000256" key="2">
    <source>
        <dbReference type="ARBA" id="ARBA00022801"/>
    </source>
</evidence>
<proteinExistence type="inferred from homology"/>
<gene>
    <name evidence="4" type="ORF">TrCOL_g6029</name>
</gene>
<dbReference type="PANTHER" id="PTHR11567:SF110">
    <property type="entry name" value="2-PHOSPHOXYLOSE PHOSPHATASE 1"/>
    <property type="match status" value="1"/>
</dbReference>
<keyword evidence="5" id="KW-1185">Reference proteome</keyword>
<keyword evidence="3" id="KW-0732">Signal</keyword>